<dbReference type="InterPro" id="IPR045380">
    <property type="entry name" value="LD_TPept_scaffold_dom"/>
</dbReference>
<evidence type="ECO:0000259" key="2">
    <source>
        <dbReference type="Pfam" id="PF20142"/>
    </source>
</evidence>
<accession>A0A2X2T1L2</accession>
<gene>
    <name evidence="3" type="ORF">NCTC12120_00092</name>
</gene>
<dbReference type="Proteomes" id="UP000251197">
    <property type="component" value="Unassembled WGS sequence"/>
</dbReference>
<evidence type="ECO:0000313" key="3">
    <source>
        <dbReference type="EMBL" id="SQA96337.1"/>
    </source>
</evidence>
<evidence type="ECO:0000313" key="4">
    <source>
        <dbReference type="Proteomes" id="UP000251197"/>
    </source>
</evidence>
<dbReference type="InterPro" id="IPR052905">
    <property type="entry name" value="LD-transpeptidase_YkuD-like"/>
</dbReference>
<dbReference type="PANTHER" id="PTHR41533">
    <property type="entry name" value="L,D-TRANSPEPTIDASE HI_1667-RELATED"/>
    <property type="match status" value="1"/>
</dbReference>
<dbReference type="PANTHER" id="PTHR41533:SF1">
    <property type="entry name" value="L,D-TRANSPEPTIDASE YCBB-RELATED"/>
    <property type="match status" value="1"/>
</dbReference>
<protein>
    <submittedName>
        <fullName evidence="3">Murein L,D-transpeptidase</fullName>
    </submittedName>
</protein>
<sequence length="175" mass="18945">MLLRKVKDFRLSAVGYCLALSFAPLFVAQADEPAVVPSDSSAFQTDRPTELNQPLAQSTATATMAGTLPTNTSTMSAAQSRSQLITGLPAGYTPVYLNALSAFYAARDMKPMWENRDAVKAFQQQLAEVAIAGIQPQFNQWVELLTDPAVTGMARDVVLFRCHDGLPAIRFGDSD</sequence>
<feature type="chain" id="PRO_5016072030" evidence="1">
    <location>
        <begin position="31"/>
        <end position="175"/>
    </location>
</feature>
<proteinExistence type="predicted"/>
<dbReference type="Pfam" id="PF20142">
    <property type="entry name" value="Scaffold"/>
    <property type="match status" value="1"/>
</dbReference>
<organism evidence="3 4">
    <name type="scientific">Cedecea neteri</name>
    <dbReference type="NCBI Taxonomy" id="158822"/>
    <lineage>
        <taxon>Bacteria</taxon>
        <taxon>Pseudomonadati</taxon>
        <taxon>Pseudomonadota</taxon>
        <taxon>Gammaproteobacteria</taxon>
        <taxon>Enterobacterales</taxon>
        <taxon>Enterobacteriaceae</taxon>
        <taxon>Cedecea</taxon>
    </lineage>
</organism>
<reference evidence="3 4" key="1">
    <citation type="submission" date="2018-06" db="EMBL/GenBank/DDBJ databases">
        <authorList>
            <consortium name="Pathogen Informatics"/>
            <person name="Doyle S."/>
        </authorList>
    </citation>
    <scope>NUCLEOTIDE SEQUENCE [LARGE SCALE GENOMIC DNA]</scope>
    <source>
        <strain evidence="3 4">NCTC12120</strain>
    </source>
</reference>
<name>A0A2X2T1L2_9ENTR</name>
<dbReference type="EMBL" id="UAVU01000003">
    <property type="protein sequence ID" value="SQA96337.1"/>
    <property type="molecule type" value="Genomic_DNA"/>
</dbReference>
<keyword evidence="1" id="KW-0732">Signal</keyword>
<evidence type="ECO:0000256" key="1">
    <source>
        <dbReference type="SAM" id="SignalP"/>
    </source>
</evidence>
<dbReference type="AlphaFoldDB" id="A0A2X2T1L2"/>
<feature type="signal peptide" evidence="1">
    <location>
        <begin position="1"/>
        <end position="30"/>
    </location>
</feature>
<feature type="domain" description="L,D-transpeptidase scaffold" evidence="2">
    <location>
        <begin position="99"/>
        <end position="148"/>
    </location>
</feature>